<organism evidence="2 3">
    <name type="scientific">Anopheles culicifacies</name>
    <dbReference type="NCBI Taxonomy" id="139723"/>
    <lineage>
        <taxon>Eukaryota</taxon>
        <taxon>Metazoa</taxon>
        <taxon>Ecdysozoa</taxon>
        <taxon>Arthropoda</taxon>
        <taxon>Hexapoda</taxon>
        <taxon>Insecta</taxon>
        <taxon>Pterygota</taxon>
        <taxon>Neoptera</taxon>
        <taxon>Endopterygota</taxon>
        <taxon>Diptera</taxon>
        <taxon>Nematocera</taxon>
        <taxon>Culicoidea</taxon>
        <taxon>Culicidae</taxon>
        <taxon>Anophelinae</taxon>
        <taxon>Anopheles</taxon>
        <taxon>culicifacies species complex</taxon>
    </lineage>
</organism>
<accession>A0A182M292</accession>
<dbReference type="AlphaFoldDB" id="A0A182M292"/>
<dbReference type="VEuPathDB" id="VectorBase:ACUA007654"/>
<feature type="compositionally biased region" description="Low complexity" evidence="1">
    <location>
        <begin position="28"/>
        <end position="38"/>
    </location>
</feature>
<evidence type="ECO:0000256" key="1">
    <source>
        <dbReference type="SAM" id="MobiDB-lite"/>
    </source>
</evidence>
<dbReference type="EMBL" id="AXCM01001286">
    <property type="status" value="NOT_ANNOTATED_CDS"/>
    <property type="molecule type" value="Genomic_DNA"/>
</dbReference>
<keyword evidence="3" id="KW-1185">Reference proteome</keyword>
<dbReference type="EnsemblMetazoa" id="ACUA007654-RA">
    <property type="protein sequence ID" value="ACUA007654-PA"/>
    <property type="gene ID" value="ACUA007654"/>
</dbReference>
<reference evidence="2" key="2">
    <citation type="submission" date="2020-05" db="UniProtKB">
        <authorList>
            <consortium name="EnsemblMetazoa"/>
        </authorList>
    </citation>
    <scope>IDENTIFICATION</scope>
    <source>
        <strain evidence="2">A-37</strain>
    </source>
</reference>
<proteinExistence type="predicted"/>
<feature type="compositionally biased region" description="Polar residues" evidence="1">
    <location>
        <begin position="1"/>
        <end position="11"/>
    </location>
</feature>
<sequence>MALEETQNNGSAVAVAPKENAPPPLKQQPPQGQAQVQPSTSNEKLNNLVNGGGATMEKSRSNNKQSFPKKALVDVGNRFRTTVPRTPEMMLFLSFSYRKSDSG</sequence>
<dbReference type="Proteomes" id="UP000075883">
    <property type="component" value="Unassembled WGS sequence"/>
</dbReference>
<evidence type="ECO:0000313" key="2">
    <source>
        <dbReference type="EnsemblMetazoa" id="ACUA007654-PA"/>
    </source>
</evidence>
<feature type="compositionally biased region" description="Polar residues" evidence="1">
    <location>
        <begin position="39"/>
        <end position="49"/>
    </location>
</feature>
<feature type="region of interest" description="Disordered" evidence="1">
    <location>
        <begin position="1"/>
        <end position="67"/>
    </location>
</feature>
<reference evidence="3" key="1">
    <citation type="submission" date="2013-09" db="EMBL/GenBank/DDBJ databases">
        <title>The Genome Sequence of Anopheles culicifacies species A.</title>
        <authorList>
            <consortium name="The Broad Institute Genomics Platform"/>
            <person name="Neafsey D.E."/>
            <person name="Besansky N."/>
            <person name="Howell P."/>
            <person name="Walton C."/>
            <person name="Young S.K."/>
            <person name="Zeng Q."/>
            <person name="Gargeya S."/>
            <person name="Fitzgerald M."/>
            <person name="Haas B."/>
            <person name="Abouelleil A."/>
            <person name="Allen A.W."/>
            <person name="Alvarado L."/>
            <person name="Arachchi H.M."/>
            <person name="Berlin A.M."/>
            <person name="Chapman S.B."/>
            <person name="Gainer-Dewar J."/>
            <person name="Goldberg J."/>
            <person name="Griggs A."/>
            <person name="Gujja S."/>
            <person name="Hansen M."/>
            <person name="Howarth C."/>
            <person name="Imamovic A."/>
            <person name="Ireland A."/>
            <person name="Larimer J."/>
            <person name="McCowan C."/>
            <person name="Murphy C."/>
            <person name="Pearson M."/>
            <person name="Poon T.W."/>
            <person name="Priest M."/>
            <person name="Roberts A."/>
            <person name="Saif S."/>
            <person name="Shea T."/>
            <person name="Sisk P."/>
            <person name="Sykes S."/>
            <person name="Wortman J."/>
            <person name="Nusbaum C."/>
            <person name="Birren B."/>
        </authorList>
    </citation>
    <scope>NUCLEOTIDE SEQUENCE [LARGE SCALE GENOMIC DNA]</scope>
    <source>
        <strain evidence="3">A-37</strain>
    </source>
</reference>
<name>A0A182M292_9DIPT</name>
<evidence type="ECO:0000313" key="3">
    <source>
        <dbReference type="Proteomes" id="UP000075883"/>
    </source>
</evidence>
<protein>
    <submittedName>
        <fullName evidence="2">Uncharacterized protein</fullName>
    </submittedName>
</protein>